<dbReference type="Pfam" id="PF13620">
    <property type="entry name" value="CarboxypepD_reg"/>
    <property type="match status" value="1"/>
</dbReference>
<keyword evidence="7 10" id="KW-0472">Membrane</keyword>
<feature type="chain" id="PRO_5045754184" evidence="12">
    <location>
        <begin position="22"/>
        <end position="752"/>
    </location>
</feature>
<dbReference type="InterPro" id="IPR013784">
    <property type="entry name" value="Carb-bd-like_fold"/>
</dbReference>
<evidence type="ECO:0000256" key="9">
    <source>
        <dbReference type="ARBA" id="ARBA00023237"/>
    </source>
</evidence>
<dbReference type="Gene3D" id="2.40.170.20">
    <property type="entry name" value="TonB-dependent receptor, beta-barrel domain"/>
    <property type="match status" value="1"/>
</dbReference>
<evidence type="ECO:0000256" key="3">
    <source>
        <dbReference type="ARBA" id="ARBA00022452"/>
    </source>
</evidence>
<dbReference type="SUPFAM" id="SSF49452">
    <property type="entry name" value="Starch-binding domain-like"/>
    <property type="match status" value="1"/>
</dbReference>
<keyword evidence="8 15" id="KW-0675">Receptor</keyword>
<feature type="domain" description="TonB-dependent receptor plug" evidence="14">
    <location>
        <begin position="124"/>
        <end position="228"/>
    </location>
</feature>
<keyword evidence="6 11" id="KW-0798">TonB box</keyword>
<dbReference type="Pfam" id="PF07715">
    <property type="entry name" value="Plug"/>
    <property type="match status" value="1"/>
</dbReference>
<dbReference type="PANTHER" id="PTHR30069">
    <property type="entry name" value="TONB-DEPENDENT OUTER MEMBRANE RECEPTOR"/>
    <property type="match status" value="1"/>
</dbReference>
<keyword evidence="4 10" id="KW-0812">Transmembrane</keyword>
<dbReference type="EMBL" id="JACWMY010000010">
    <property type="protein sequence ID" value="MBD1365978.1"/>
    <property type="molecule type" value="Genomic_DNA"/>
</dbReference>
<dbReference type="InterPro" id="IPR012910">
    <property type="entry name" value="Plug_dom"/>
</dbReference>
<evidence type="ECO:0000313" key="15">
    <source>
        <dbReference type="EMBL" id="MBD1365978.1"/>
    </source>
</evidence>
<accession>A0ABR7WUK3</accession>
<dbReference type="Gene3D" id="2.60.40.1120">
    <property type="entry name" value="Carboxypeptidase-like, regulatory domain"/>
    <property type="match status" value="1"/>
</dbReference>
<dbReference type="CDD" id="cd01347">
    <property type="entry name" value="ligand_gated_channel"/>
    <property type="match status" value="1"/>
</dbReference>
<name>A0ABR7WUK3_9SPHI</name>
<dbReference type="InterPro" id="IPR000531">
    <property type="entry name" value="Beta-barrel_TonB"/>
</dbReference>
<comment type="subcellular location">
    <subcellularLocation>
        <location evidence="1 10">Cell outer membrane</location>
        <topology evidence="1 10">Multi-pass membrane protein</topology>
    </subcellularLocation>
</comment>
<protein>
    <submittedName>
        <fullName evidence="15">TonB-dependent receptor</fullName>
    </submittedName>
</protein>
<evidence type="ECO:0000259" key="13">
    <source>
        <dbReference type="Pfam" id="PF00593"/>
    </source>
</evidence>
<sequence length="752" mass="82853">MIKYFTILFCFLFVFQKIIHAQTNYGTLQGDVKTSDGKPAAGVAVLLLNSPYGASTQANGKYIINVKAGSYVLQLKALGAATTAFNVTIEAGKTSTQPEVVLTITALQLKDVVVTGQYAPQSLKNSVYMVRTITSEQIRLRNPSKVQDILTDQLGIRFTNDLTLGTSDISLMGVSGQRVKILLDGVPLLDRGDTRESLNQIDINTVDHVEIVEGPMSVNYGSDALGGVINLITKRGTGGENLRVFGRIQEETAGKKYKGFDGSGTHQENLGVNWEHSGWQLSGNVTRNNFDGAKLGWMPKDQLLGSGIAGYRSNKLHLWYRFDGEDETLRNDGTPNPSTNIQIDQHFLTNRWMHQLQAEWQLNDRLSFNGAASYTDYSRRTQTTSLDVLTGDRRLTLGVGEQDKAAFDAKFFRGTVQYKLTDNISIQPGTEINLTGSTGARIKGSPVINDYAFFLSSEILLTPAISVRPGARFSKNSVYDAPPVIPSLNTKIKLSGDLDLRLAYARGFRSPALRELYFNFFDASHSIRGNENLKAEYSNSFNGSLAWRSYHVGAVNIRSSAGGFYNQFHNLITTGYDPADPSVMTYINIDNYKTTGGTFDNTINYKNLQAKLGFSYTGVYNRLQESDNTLPGFTWYPEVNSTLLYHIGGIKTDLSLFYKYNGKLPAYELRTVSGVTSIHRAERAAFHTADLTINKFINTRISLAGGVKNLFNVTNVNNTSADLGGAHSTGGPVPIGYGRSFFLGLTFQYSKY</sequence>
<dbReference type="PANTHER" id="PTHR30069:SF29">
    <property type="entry name" value="HEMOGLOBIN AND HEMOGLOBIN-HAPTOGLOBIN-BINDING PROTEIN 1-RELATED"/>
    <property type="match status" value="1"/>
</dbReference>
<evidence type="ECO:0000256" key="7">
    <source>
        <dbReference type="ARBA" id="ARBA00023136"/>
    </source>
</evidence>
<keyword evidence="2 10" id="KW-0813">Transport</keyword>
<feature type="domain" description="TonB-dependent receptor-like beta-barrel" evidence="13">
    <location>
        <begin position="297"/>
        <end position="710"/>
    </location>
</feature>
<evidence type="ECO:0000256" key="12">
    <source>
        <dbReference type="SAM" id="SignalP"/>
    </source>
</evidence>
<evidence type="ECO:0000256" key="8">
    <source>
        <dbReference type="ARBA" id="ARBA00023170"/>
    </source>
</evidence>
<keyword evidence="16" id="KW-1185">Reference proteome</keyword>
<feature type="signal peptide" evidence="12">
    <location>
        <begin position="1"/>
        <end position="21"/>
    </location>
</feature>
<dbReference type="RefSeq" id="WP_191190639.1">
    <property type="nucleotide sequence ID" value="NZ_JACWMY010000010.1"/>
</dbReference>
<evidence type="ECO:0000259" key="14">
    <source>
        <dbReference type="Pfam" id="PF07715"/>
    </source>
</evidence>
<keyword evidence="9 10" id="KW-0998">Cell outer membrane</keyword>
<evidence type="ECO:0000256" key="2">
    <source>
        <dbReference type="ARBA" id="ARBA00022448"/>
    </source>
</evidence>
<dbReference type="InterPro" id="IPR039426">
    <property type="entry name" value="TonB-dep_rcpt-like"/>
</dbReference>
<evidence type="ECO:0000256" key="4">
    <source>
        <dbReference type="ARBA" id="ARBA00022692"/>
    </source>
</evidence>
<dbReference type="PROSITE" id="PS52016">
    <property type="entry name" value="TONB_DEPENDENT_REC_3"/>
    <property type="match status" value="1"/>
</dbReference>
<organism evidence="15 16">
    <name type="scientific">Mucilaginibacter pankratovii</name>
    <dbReference type="NCBI Taxonomy" id="2772110"/>
    <lineage>
        <taxon>Bacteria</taxon>
        <taxon>Pseudomonadati</taxon>
        <taxon>Bacteroidota</taxon>
        <taxon>Sphingobacteriia</taxon>
        <taxon>Sphingobacteriales</taxon>
        <taxon>Sphingobacteriaceae</taxon>
        <taxon>Mucilaginibacter</taxon>
    </lineage>
</organism>
<dbReference type="Gene3D" id="2.170.130.10">
    <property type="entry name" value="TonB-dependent receptor, plug domain"/>
    <property type="match status" value="1"/>
</dbReference>
<comment type="similarity">
    <text evidence="10 11">Belongs to the TonB-dependent receptor family.</text>
</comment>
<evidence type="ECO:0000256" key="11">
    <source>
        <dbReference type="RuleBase" id="RU003357"/>
    </source>
</evidence>
<evidence type="ECO:0000256" key="6">
    <source>
        <dbReference type="ARBA" id="ARBA00023077"/>
    </source>
</evidence>
<proteinExistence type="inferred from homology"/>
<evidence type="ECO:0000256" key="1">
    <source>
        <dbReference type="ARBA" id="ARBA00004571"/>
    </source>
</evidence>
<gene>
    <name evidence="15" type="ORF">IDJ77_19350</name>
</gene>
<keyword evidence="3 10" id="KW-1134">Transmembrane beta strand</keyword>
<evidence type="ECO:0000313" key="16">
    <source>
        <dbReference type="Proteomes" id="UP000606600"/>
    </source>
</evidence>
<dbReference type="SUPFAM" id="SSF56935">
    <property type="entry name" value="Porins"/>
    <property type="match status" value="1"/>
</dbReference>
<dbReference type="Pfam" id="PF00593">
    <property type="entry name" value="TonB_dep_Rec_b-barrel"/>
    <property type="match status" value="1"/>
</dbReference>
<evidence type="ECO:0000256" key="5">
    <source>
        <dbReference type="ARBA" id="ARBA00022729"/>
    </source>
</evidence>
<reference evidence="15 16" key="1">
    <citation type="submission" date="2020-09" db="EMBL/GenBank/DDBJ databases">
        <title>Novel species of Mucilaginibacter isolated from a glacier on the Tibetan Plateau.</title>
        <authorList>
            <person name="Liu Q."/>
            <person name="Xin Y.-H."/>
        </authorList>
    </citation>
    <scope>NUCLEOTIDE SEQUENCE [LARGE SCALE GENOMIC DNA]</scope>
    <source>
        <strain evidence="15 16">ZT4R22</strain>
    </source>
</reference>
<comment type="caution">
    <text evidence="15">The sequence shown here is derived from an EMBL/GenBank/DDBJ whole genome shotgun (WGS) entry which is preliminary data.</text>
</comment>
<dbReference type="Proteomes" id="UP000606600">
    <property type="component" value="Unassembled WGS sequence"/>
</dbReference>
<dbReference type="InterPro" id="IPR036942">
    <property type="entry name" value="Beta-barrel_TonB_sf"/>
</dbReference>
<dbReference type="InterPro" id="IPR037066">
    <property type="entry name" value="Plug_dom_sf"/>
</dbReference>
<keyword evidence="5 12" id="KW-0732">Signal</keyword>
<evidence type="ECO:0000256" key="10">
    <source>
        <dbReference type="PROSITE-ProRule" id="PRU01360"/>
    </source>
</evidence>